<sequence>MQEFLKKRELACIALVDTSLPPPQKRNFMAKKITNRGYREILGVLPNGETFCYIAKFSSGISIYATYISGKLEGRFRVRLDKELLVEGYFKEGKPHGVFYEWCGNSIASVSTFVNGKILEWHCDDEVYIISRNEKKGTLFALGKQESEEGGLYRFSWLFSEKENEEPSIENIGSSLHIALPKEKFQRLECSETEFFPDKREGQKNNPPWDMLATNFIWVERSTTYEERCP</sequence>
<accession>A0AA96ESJ5</accession>
<evidence type="ECO:0008006" key="2">
    <source>
        <dbReference type="Google" id="ProtNLM"/>
    </source>
</evidence>
<gene>
    <name evidence="1" type="ORF">MarFTMF_455</name>
</gene>
<dbReference type="SUPFAM" id="SSF82185">
    <property type="entry name" value="Histone H3 K4-specific methyltransferase SET7/9 N-terminal domain"/>
    <property type="match status" value="1"/>
</dbReference>
<reference evidence="1" key="1">
    <citation type="submission" date="2023-07" db="EMBL/GenBank/DDBJ databases">
        <authorList>
            <person name="Xia Y."/>
        </authorList>
    </citation>
    <scope>NUCLEOTIDE SEQUENCE</scope>
    <source>
        <strain evidence="1">F</strain>
    </source>
</reference>
<proteinExistence type="predicted"/>
<evidence type="ECO:0000313" key="1">
    <source>
        <dbReference type="EMBL" id="WNL49971.1"/>
    </source>
</evidence>
<dbReference type="EMBL" id="OR343188">
    <property type="protein sequence ID" value="WNL49971.1"/>
    <property type="molecule type" value="Genomic_DNA"/>
</dbReference>
<organism evidence="1">
    <name type="scientific">Marseillevirus sp</name>
    <dbReference type="NCBI Taxonomy" id="2809551"/>
    <lineage>
        <taxon>Viruses</taxon>
        <taxon>Varidnaviria</taxon>
        <taxon>Bamfordvirae</taxon>
        <taxon>Nucleocytoviricota</taxon>
        <taxon>Megaviricetes</taxon>
        <taxon>Pimascovirales</taxon>
        <taxon>Pimascovirales incertae sedis</taxon>
        <taxon>Marseilleviridae</taxon>
        <taxon>Marseillevirus</taxon>
    </lineage>
</organism>
<protein>
    <recommendedName>
        <fullName evidence="2">MORN repeat-containing protein</fullName>
    </recommendedName>
</protein>
<name>A0AA96ESJ5_9VIRU</name>